<accession>A0A2G5K9W8</accession>
<evidence type="ECO:0000313" key="1">
    <source>
        <dbReference type="EMBL" id="PIB25832.1"/>
    </source>
</evidence>
<comment type="caution">
    <text evidence="1">The sequence shown here is derived from an EMBL/GenBank/DDBJ whole genome shotgun (WGS) entry which is preliminary data.</text>
</comment>
<evidence type="ECO:0000313" key="2">
    <source>
        <dbReference type="Proteomes" id="UP000231516"/>
    </source>
</evidence>
<name>A0A2G5K9W8_9RHOB</name>
<evidence type="ECO:0008006" key="3">
    <source>
        <dbReference type="Google" id="ProtNLM"/>
    </source>
</evidence>
<reference evidence="1 2" key="1">
    <citation type="submission" date="2016-08" db="EMBL/GenBank/DDBJ databases">
        <title>Draft genome of Amylibacter sp. strain 4G11.</title>
        <authorList>
            <person name="Wong S.-K."/>
            <person name="Hamasaki K."/>
            <person name="Yoshizawa S."/>
        </authorList>
    </citation>
    <scope>NUCLEOTIDE SEQUENCE [LARGE SCALE GENOMIC DNA]</scope>
    <source>
        <strain evidence="1 2">4G11</strain>
    </source>
</reference>
<dbReference type="Pfam" id="PF09898">
    <property type="entry name" value="DUF2125"/>
    <property type="match status" value="1"/>
</dbReference>
<dbReference type="OrthoDB" id="7625707at2"/>
<keyword evidence="2" id="KW-1185">Reference proteome</keyword>
<dbReference type="EMBL" id="MDGM01000007">
    <property type="protein sequence ID" value="PIB25832.1"/>
    <property type="molecule type" value="Genomic_DNA"/>
</dbReference>
<sequence>MRILVIAILVAALGWAAYWFIGSSAQERSVKNWLGQQQNAGWVADTSNVNVRGFPNRFDTIISDLNIADPNSGWAWSAPQMQFLMLSYKPNHIIAQWPQTQTVSTPNQNITVNSDEISASLVFRANTALALDRFTASLDNVKLNSNQGWDSQIQSAILATRRTDASEFSYDIAFDALGFTPASEIKAQFDKSGVLPATFETFSISTTAHYDAQWDRLSVEGNLPELTKLDINEANAIWGGLEVQAKGSVTLDNQGYPTGKLTVRAKNWKDMIKLAQENGAIDAGLARKLETGMGLIAMLSGNQNTLDVPLSFANRITSIGPIPVGPAPQIRSPRVQN</sequence>
<dbReference type="InterPro" id="IPR018666">
    <property type="entry name" value="DUF2125"/>
</dbReference>
<dbReference type="Proteomes" id="UP000231516">
    <property type="component" value="Unassembled WGS sequence"/>
</dbReference>
<dbReference type="RefSeq" id="WP_099591570.1">
    <property type="nucleotide sequence ID" value="NZ_MDGM01000007.1"/>
</dbReference>
<proteinExistence type="predicted"/>
<protein>
    <recommendedName>
        <fullName evidence="3">DUF2125 domain-containing protein</fullName>
    </recommendedName>
</protein>
<organism evidence="1 2">
    <name type="scientific">Paramylibacter kogurei</name>
    <dbReference type="NCBI Taxonomy" id="1889778"/>
    <lineage>
        <taxon>Bacteria</taxon>
        <taxon>Pseudomonadati</taxon>
        <taxon>Pseudomonadota</taxon>
        <taxon>Alphaproteobacteria</taxon>
        <taxon>Rhodobacterales</taxon>
        <taxon>Paracoccaceae</taxon>
        <taxon>Paramylibacter</taxon>
    </lineage>
</organism>
<dbReference type="AlphaFoldDB" id="A0A2G5K9W8"/>
<gene>
    <name evidence="1" type="ORF">BFP76_12570</name>
</gene>